<sequence length="216" mass="23855">MATHPQGPHISSVPPEPPKIHLDCSGKTSDNSIVVVAGNKLRLDVAITGEPPPVFTSTEGRVRIEKRVDCSSFVIESAERADEGRYTIKVTNPVGEDVASIFLRVVGYLLERKKKGSQRWMKLNFEVFTETTYESTKMIEGVLYEMRVFAVNAIGVSQPSMNTKPFMPIAPTSEPLHLVVEDVTDTTTTLKWRPPNRIGAGGIDGYLVEYCLEGCE</sequence>
<feature type="domain" description="Fibronectin type-III" evidence="3">
    <location>
        <begin position="74"/>
        <end position="172"/>
    </location>
</feature>
<evidence type="ECO:0000313" key="5">
    <source>
        <dbReference type="Proteomes" id="UP001266305"/>
    </source>
</evidence>
<organism evidence="4 5">
    <name type="scientific">Saguinus oedipus</name>
    <name type="common">Cotton-top tamarin</name>
    <name type="synonym">Oedipomidas oedipus</name>
    <dbReference type="NCBI Taxonomy" id="9490"/>
    <lineage>
        <taxon>Eukaryota</taxon>
        <taxon>Metazoa</taxon>
        <taxon>Chordata</taxon>
        <taxon>Craniata</taxon>
        <taxon>Vertebrata</taxon>
        <taxon>Euteleostomi</taxon>
        <taxon>Mammalia</taxon>
        <taxon>Eutheria</taxon>
        <taxon>Euarchontoglires</taxon>
        <taxon>Primates</taxon>
        <taxon>Haplorrhini</taxon>
        <taxon>Platyrrhini</taxon>
        <taxon>Cebidae</taxon>
        <taxon>Callitrichinae</taxon>
        <taxon>Saguinus</taxon>
    </lineage>
</organism>
<dbReference type="InterPro" id="IPR036179">
    <property type="entry name" value="Ig-like_dom_sf"/>
</dbReference>
<dbReference type="InterPro" id="IPR036116">
    <property type="entry name" value="FN3_sf"/>
</dbReference>
<evidence type="ECO:0000313" key="4">
    <source>
        <dbReference type="EMBL" id="KAK2088982.1"/>
    </source>
</evidence>
<dbReference type="InterPro" id="IPR050964">
    <property type="entry name" value="Striated_Muscle_Regulatory"/>
</dbReference>
<dbReference type="Pfam" id="PF07679">
    <property type="entry name" value="I-set"/>
    <property type="match status" value="1"/>
</dbReference>
<feature type="domain" description="Fibronectin type-III" evidence="3">
    <location>
        <begin position="174"/>
        <end position="216"/>
    </location>
</feature>
<evidence type="ECO:0000256" key="1">
    <source>
        <dbReference type="ARBA" id="ARBA00022737"/>
    </source>
</evidence>
<accession>A0ABQ9TW11</accession>
<evidence type="ECO:0000259" key="3">
    <source>
        <dbReference type="PROSITE" id="PS50853"/>
    </source>
</evidence>
<dbReference type="PANTHER" id="PTHR13817:SF17">
    <property type="entry name" value="MYOSIN-BINDING PROTEIN C, FAST-TYPE"/>
    <property type="match status" value="1"/>
</dbReference>
<keyword evidence="1" id="KW-0677">Repeat</keyword>
<protein>
    <submittedName>
        <fullName evidence="4">Myosin-binding protein C, fast-type</fullName>
    </submittedName>
</protein>
<dbReference type="InterPro" id="IPR003961">
    <property type="entry name" value="FN3_dom"/>
</dbReference>
<keyword evidence="2" id="KW-0393">Immunoglobulin domain</keyword>
<dbReference type="EMBL" id="JASSZA010000019">
    <property type="protein sequence ID" value="KAK2088982.1"/>
    <property type="molecule type" value="Genomic_DNA"/>
</dbReference>
<dbReference type="CDD" id="cd00063">
    <property type="entry name" value="FN3"/>
    <property type="match status" value="1"/>
</dbReference>
<dbReference type="Gene3D" id="2.60.40.10">
    <property type="entry name" value="Immunoglobulins"/>
    <property type="match status" value="4"/>
</dbReference>
<proteinExistence type="predicted"/>
<evidence type="ECO:0000256" key="2">
    <source>
        <dbReference type="ARBA" id="ARBA00023319"/>
    </source>
</evidence>
<dbReference type="PROSITE" id="PS50853">
    <property type="entry name" value="FN3"/>
    <property type="match status" value="2"/>
</dbReference>
<dbReference type="CDD" id="cd05894">
    <property type="entry name" value="Ig_C5_MyBP-C"/>
    <property type="match status" value="1"/>
</dbReference>
<comment type="caution">
    <text evidence="4">The sequence shown here is derived from an EMBL/GenBank/DDBJ whole genome shotgun (WGS) entry which is preliminary data.</text>
</comment>
<dbReference type="SUPFAM" id="SSF48726">
    <property type="entry name" value="Immunoglobulin"/>
    <property type="match status" value="1"/>
</dbReference>
<dbReference type="PANTHER" id="PTHR13817">
    <property type="entry name" value="TITIN"/>
    <property type="match status" value="1"/>
</dbReference>
<dbReference type="Proteomes" id="UP001266305">
    <property type="component" value="Unassembled WGS sequence"/>
</dbReference>
<dbReference type="InterPro" id="IPR013098">
    <property type="entry name" value="Ig_I-set"/>
</dbReference>
<dbReference type="InterPro" id="IPR013783">
    <property type="entry name" value="Ig-like_fold"/>
</dbReference>
<dbReference type="SUPFAM" id="SSF49265">
    <property type="entry name" value="Fibronectin type III"/>
    <property type="match status" value="1"/>
</dbReference>
<reference evidence="4 5" key="1">
    <citation type="submission" date="2023-05" db="EMBL/GenBank/DDBJ databases">
        <title>B98-5 Cell Line De Novo Hybrid Assembly: An Optical Mapping Approach.</title>
        <authorList>
            <person name="Kananen K."/>
            <person name="Auerbach J.A."/>
            <person name="Kautto E."/>
            <person name="Blachly J.S."/>
        </authorList>
    </citation>
    <scope>NUCLEOTIDE SEQUENCE [LARGE SCALE GENOMIC DNA]</scope>
    <source>
        <strain evidence="4">B95-8</strain>
        <tissue evidence="4">Cell line</tissue>
    </source>
</reference>
<gene>
    <name evidence="4" type="primary">MYBPC2_2</name>
    <name evidence="4" type="ORF">P7K49_034889</name>
</gene>
<keyword evidence="5" id="KW-1185">Reference proteome</keyword>
<name>A0ABQ9TW11_SAGOE</name>